<protein>
    <submittedName>
        <fullName evidence="2">Glycosyltransferase</fullName>
    </submittedName>
</protein>
<dbReference type="GO" id="GO:0016757">
    <property type="term" value="F:glycosyltransferase activity"/>
    <property type="evidence" value="ECO:0007669"/>
    <property type="project" value="UniProtKB-ARBA"/>
</dbReference>
<keyword evidence="3" id="KW-1185">Reference proteome</keyword>
<evidence type="ECO:0000313" key="3">
    <source>
        <dbReference type="Proteomes" id="UP000515977"/>
    </source>
</evidence>
<dbReference type="KEGG" id="tbv:H9L17_02025"/>
<dbReference type="Pfam" id="PF13439">
    <property type="entry name" value="Glyco_transf_4"/>
    <property type="match status" value="1"/>
</dbReference>
<dbReference type="InterPro" id="IPR028098">
    <property type="entry name" value="Glyco_trans_4-like_N"/>
</dbReference>
<dbReference type="EMBL" id="CP060711">
    <property type="protein sequence ID" value="QNN46972.1"/>
    <property type="molecule type" value="Genomic_DNA"/>
</dbReference>
<dbReference type="Proteomes" id="UP000515977">
    <property type="component" value="Chromosome"/>
</dbReference>
<dbReference type="SUPFAM" id="SSF53756">
    <property type="entry name" value="UDP-Glycosyltransferase/glycogen phosphorylase"/>
    <property type="match status" value="1"/>
</dbReference>
<feature type="domain" description="Glycosyltransferase subfamily 4-like N-terminal" evidence="1">
    <location>
        <begin position="38"/>
        <end position="242"/>
    </location>
</feature>
<keyword evidence="2" id="KW-0808">Transferase</keyword>
<gene>
    <name evidence="2" type="ORF">H9L17_02025</name>
</gene>
<evidence type="ECO:0000259" key="1">
    <source>
        <dbReference type="Pfam" id="PF13439"/>
    </source>
</evidence>
<sequence length="432" mass="47655">MGGHRGWHEHHPDETVQIQMRVLFLSAAAPPSAGSHATRVAAFVEALHKDGHETVLLTCKWPRPLEESSALFARTKLSARVVALPGGMLRAVADGARNRAAGGIGKGIYRRLRKIALRLCIPDTFILWVPRAVACGIQLGRRSAFDVVVSSGAPFSSHVAASLLSMILRIPLALDYGDPWVYEPGRRRTGLRLVVERWIERKVIARARVIYVTTDETKSLYQERFRVDEERVVVASMGYDPSDFSEIPAHGPPGPRVFVYAGKVNDEYRSLDGLAAFMRGLESGGVSFKVLFFGSGPKVEQELGDYVRRGLVESRGSLDHPDYVRELRSAHANIILGNSSDVQVPGKVANCLAARRPIAYFPNMDDLSRDPTLALLRRGVLRGLHVHGVDDFTLVAWARKDECTLDQHVLDQISWPVVGAKFVDGLERACVS</sequence>
<name>A0A7G9QUE7_9GAMM</name>
<evidence type="ECO:0000313" key="2">
    <source>
        <dbReference type="EMBL" id="QNN46972.1"/>
    </source>
</evidence>
<dbReference type="AlphaFoldDB" id="A0A7G9QUE7"/>
<accession>A0A7G9QUE7</accession>
<proteinExistence type="predicted"/>
<organism evidence="2 3">
    <name type="scientific">Thermomonas brevis</name>
    <dbReference type="NCBI Taxonomy" id="215691"/>
    <lineage>
        <taxon>Bacteria</taxon>
        <taxon>Pseudomonadati</taxon>
        <taxon>Pseudomonadota</taxon>
        <taxon>Gammaproteobacteria</taxon>
        <taxon>Lysobacterales</taxon>
        <taxon>Lysobacteraceae</taxon>
        <taxon>Thermomonas</taxon>
    </lineage>
</organism>
<dbReference type="RefSeq" id="WP_187570720.1">
    <property type="nucleotide sequence ID" value="NZ_CP060711.1"/>
</dbReference>
<dbReference type="Gene3D" id="3.40.50.2000">
    <property type="entry name" value="Glycogen Phosphorylase B"/>
    <property type="match status" value="1"/>
</dbReference>
<reference evidence="2 3" key="1">
    <citation type="submission" date="2020-08" db="EMBL/GenBank/DDBJ databases">
        <title>Genome sequence of Thermomonas brevis KACC 16975T.</title>
        <authorList>
            <person name="Hyun D.-W."/>
            <person name="Bae J.-W."/>
        </authorList>
    </citation>
    <scope>NUCLEOTIDE SEQUENCE [LARGE SCALE GENOMIC DNA]</scope>
    <source>
        <strain evidence="2 3">KACC 16975</strain>
    </source>
</reference>